<dbReference type="RefSeq" id="WP_183176830.1">
    <property type="nucleotide sequence ID" value="NZ_BNAV01000001.1"/>
</dbReference>
<gene>
    <name evidence="3" type="ORF">GCM10017566_01250</name>
</gene>
<name>A0A8H9M2P1_9PSEU</name>
<reference evidence="3" key="1">
    <citation type="journal article" date="2014" name="Int. J. Syst. Evol. Microbiol.">
        <title>Complete genome sequence of Corynebacterium casei LMG S-19264T (=DSM 44701T), isolated from a smear-ripened cheese.</title>
        <authorList>
            <consortium name="US DOE Joint Genome Institute (JGI-PGF)"/>
            <person name="Walter F."/>
            <person name="Albersmeier A."/>
            <person name="Kalinowski J."/>
            <person name="Ruckert C."/>
        </authorList>
    </citation>
    <scope>NUCLEOTIDE SEQUENCE</scope>
    <source>
        <strain evidence="3">CGMCC 4.7679</strain>
    </source>
</reference>
<feature type="compositionally biased region" description="Basic and acidic residues" evidence="1">
    <location>
        <begin position="1"/>
        <end position="16"/>
    </location>
</feature>
<sequence>MDSQQTRRRDDALIDPRKHRGTGRIRPGVIEFLRVPLGIMVLFALAGVGAGPVAGRR</sequence>
<feature type="region of interest" description="Disordered" evidence="1">
    <location>
        <begin position="1"/>
        <end position="20"/>
    </location>
</feature>
<evidence type="ECO:0000256" key="1">
    <source>
        <dbReference type="SAM" id="MobiDB-lite"/>
    </source>
</evidence>
<comment type="caution">
    <text evidence="3">The sequence shown here is derived from an EMBL/GenBank/DDBJ whole genome shotgun (WGS) entry which is preliminary data.</text>
</comment>
<evidence type="ECO:0000256" key="2">
    <source>
        <dbReference type="SAM" id="Phobius"/>
    </source>
</evidence>
<keyword evidence="2" id="KW-0472">Membrane</keyword>
<evidence type="ECO:0000313" key="4">
    <source>
        <dbReference type="Proteomes" id="UP000658656"/>
    </source>
</evidence>
<dbReference type="EMBL" id="BNAV01000001">
    <property type="protein sequence ID" value="GHF32449.1"/>
    <property type="molecule type" value="Genomic_DNA"/>
</dbReference>
<accession>A0A8H9M2P1</accession>
<evidence type="ECO:0000313" key="3">
    <source>
        <dbReference type="EMBL" id="GHF32449.1"/>
    </source>
</evidence>
<proteinExistence type="predicted"/>
<organism evidence="3 4">
    <name type="scientific">Amycolatopsis bartoniae</name>
    <dbReference type="NCBI Taxonomy" id="941986"/>
    <lineage>
        <taxon>Bacteria</taxon>
        <taxon>Bacillati</taxon>
        <taxon>Actinomycetota</taxon>
        <taxon>Actinomycetes</taxon>
        <taxon>Pseudonocardiales</taxon>
        <taxon>Pseudonocardiaceae</taxon>
        <taxon>Amycolatopsis</taxon>
    </lineage>
</organism>
<keyword evidence="4" id="KW-1185">Reference proteome</keyword>
<keyword evidence="2" id="KW-1133">Transmembrane helix</keyword>
<feature type="transmembrane region" description="Helical" evidence="2">
    <location>
        <begin position="32"/>
        <end position="54"/>
    </location>
</feature>
<reference evidence="3" key="2">
    <citation type="submission" date="2020-09" db="EMBL/GenBank/DDBJ databases">
        <authorList>
            <person name="Sun Q."/>
            <person name="Zhou Y."/>
        </authorList>
    </citation>
    <scope>NUCLEOTIDE SEQUENCE</scope>
    <source>
        <strain evidence="3">CGMCC 4.7679</strain>
    </source>
</reference>
<protein>
    <submittedName>
        <fullName evidence="3">Uncharacterized protein</fullName>
    </submittedName>
</protein>
<dbReference type="AlphaFoldDB" id="A0A8H9M2P1"/>
<dbReference type="Proteomes" id="UP000658656">
    <property type="component" value="Unassembled WGS sequence"/>
</dbReference>
<keyword evidence="2" id="KW-0812">Transmembrane</keyword>